<dbReference type="Proteomes" id="UP000321331">
    <property type="component" value="Unassembled WGS sequence"/>
</dbReference>
<reference evidence="2 3" key="1">
    <citation type="submission" date="2019-07" db="EMBL/GenBank/DDBJ databases">
        <title>The First High-Quality Draft Genome Sequence of the Causal Agent of the Current Panama Disease Epidemic.</title>
        <authorList>
            <person name="Warmington R.J."/>
            <person name="Kay W."/>
            <person name="Jeffries A."/>
            <person name="Bebber D."/>
            <person name="Moore K."/>
            <person name="Studholme D.J."/>
        </authorList>
    </citation>
    <scope>NUCLEOTIDE SEQUENCE [LARGE SCALE GENOMIC DNA]</scope>
    <source>
        <strain evidence="2 3">TR4</strain>
    </source>
</reference>
<sequence length="125" mass="14824">MFTSERIHRAVYKIRRYSQRPGRYKVPHETRRGEQSRKSPRVPSQDSQPYRVQGAYPRSEECQRIRGRPISLFSNSISRKGAIIASWKFVVGWCLGQEQVSQRMRLFLADDRLEESKLACYIFRE</sequence>
<feature type="compositionally biased region" description="Basic and acidic residues" evidence="1">
    <location>
        <begin position="26"/>
        <end position="37"/>
    </location>
</feature>
<evidence type="ECO:0000256" key="1">
    <source>
        <dbReference type="SAM" id="MobiDB-lite"/>
    </source>
</evidence>
<organism evidence="2 3">
    <name type="scientific">Fusarium oxysporum f. sp. cubense</name>
    <dbReference type="NCBI Taxonomy" id="61366"/>
    <lineage>
        <taxon>Eukaryota</taxon>
        <taxon>Fungi</taxon>
        <taxon>Dikarya</taxon>
        <taxon>Ascomycota</taxon>
        <taxon>Pezizomycotina</taxon>
        <taxon>Sordariomycetes</taxon>
        <taxon>Hypocreomycetidae</taxon>
        <taxon>Hypocreales</taxon>
        <taxon>Nectriaceae</taxon>
        <taxon>Fusarium</taxon>
        <taxon>Fusarium oxysporum species complex</taxon>
    </lineage>
</organism>
<name>A0A5C6STP0_FUSOC</name>
<comment type="caution">
    <text evidence="2">The sequence shown here is derived from an EMBL/GenBank/DDBJ whole genome shotgun (WGS) entry which is preliminary data.</text>
</comment>
<proteinExistence type="predicted"/>
<dbReference type="EMBL" id="VMNF01000009">
    <property type="protein sequence ID" value="TXC01810.1"/>
    <property type="molecule type" value="Genomic_DNA"/>
</dbReference>
<evidence type="ECO:0000313" key="3">
    <source>
        <dbReference type="Proteomes" id="UP000321331"/>
    </source>
</evidence>
<gene>
    <name evidence="2" type="ORF">FocTR4_00008603</name>
</gene>
<evidence type="ECO:0000313" key="2">
    <source>
        <dbReference type="EMBL" id="TXC01810.1"/>
    </source>
</evidence>
<protein>
    <submittedName>
        <fullName evidence="2">Uncharacterized protein</fullName>
    </submittedName>
</protein>
<accession>A0A5C6STP0</accession>
<feature type="region of interest" description="Disordered" evidence="1">
    <location>
        <begin position="20"/>
        <end position="53"/>
    </location>
</feature>
<dbReference type="AlphaFoldDB" id="A0A5C6STP0"/>